<keyword evidence="2" id="KW-0812">Transmembrane</keyword>
<dbReference type="EMBL" id="BRXS01000006">
    <property type="protein sequence ID" value="GLC27382.1"/>
    <property type="molecule type" value="Genomic_DNA"/>
</dbReference>
<protein>
    <submittedName>
        <fullName evidence="3">Uncharacterized protein</fullName>
    </submittedName>
</protein>
<proteinExistence type="predicted"/>
<keyword evidence="2" id="KW-0472">Membrane</keyword>
<keyword evidence="2" id="KW-1133">Transmembrane helix</keyword>
<organism evidence="3 4">
    <name type="scientific">Roseisolibacter agri</name>
    <dbReference type="NCBI Taxonomy" id="2014610"/>
    <lineage>
        <taxon>Bacteria</taxon>
        <taxon>Pseudomonadati</taxon>
        <taxon>Gemmatimonadota</taxon>
        <taxon>Gemmatimonadia</taxon>
        <taxon>Gemmatimonadales</taxon>
        <taxon>Gemmatimonadaceae</taxon>
        <taxon>Roseisolibacter</taxon>
    </lineage>
</organism>
<evidence type="ECO:0000256" key="1">
    <source>
        <dbReference type="SAM" id="MobiDB-lite"/>
    </source>
</evidence>
<feature type="region of interest" description="Disordered" evidence="1">
    <location>
        <begin position="51"/>
        <end position="70"/>
    </location>
</feature>
<keyword evidence="4" id="KW-1185">Reference proteome</keyword>
<dbReference type="AlphaFoldDB" id="A0AA37Q9U2"/>
<evidence type="ECO:0000313" key="3">
    <source>
        <dbReference type="EMBL" id="GLC27382.1"/>
    </source>
</evidence>
<comment type="caution">
    <text evidence="3">The sequence shown here is derived from an EMBL/GenBank/DDBJ whole genome shotgun (WGS) entry which is preliminary data.</text>
</comment>
<sequence>MERPGAARAGPPPLTGRASFLARRRTAIAALVLAATAGACRSVRPVAPARVDSAAAPADSTRPDGSARALPDPSTAVRFEIVAVGDSTFQLLAPDPSWLREGMMGIVVDPRRRDVLVARFSLLALRADTADALVTGQTMRVSTDHVALIARPPVVQTPIVRRIERRRFWTGAIVGGALGLIVGILLD</sequence>
<feature type="transmembrane region" description="Helical" evidence="2">
    <location>
        <begin position="168"/>
        <end position="186"/>
    </location>
</feature>
<gene>
    <name evidence="3" type="ORF">rosag_38950</name>
</gene>
<evidence type="ECO:0000313" key="4">
    <source>
        <dbReference type="Proteomes" id="UP001161325"/>
    </source>
</evidence>
<accession>A0AA37Q9U2</accession>
<name>A0AA37Q9U2_9BACT</name>
<feature type="compositionally biased region" description="Low complexity" evidence="1">
    <location>
        <begin position="51"/>
        <end position="60"/>
    </location>
</feature>
<reference evidence="3" key="1">
    <citation type="submission" date="2022-08" db="EMBL/GenBank/DDBJ databases">
        <title>Draft genome sequencing of Roseisolibacter agri AW1220.</title>
        <authorList>
            <person name="Tobiishi Y."/>
            <person name="Tonouchi A."/>
        </authorList>
    </citation>
    <scope>NUCLEOTIDE SEQUENCE</scope>
    <source>
        <strain evidence="3">AW1220</strain>
    </source>
</reference>
<evidence type="ECO:0000256" key="2">
    <source>
        <dbReference type="SAM" id="Phobius"/>
    </source>
</evidence>
<dbReference type="Proteomes" id="UP001161325">
    <property type="component" value="Unassembled WGS sequence"/>
</dbReference>